<accession>A0ABZ1AW93</accession>
<protein>
    <recommendedName>
        <fullName evidence="3">Transposase</fullName>
    </recommendedName>
</protein>
<reference evidence="1 2" key="1">
    <citation type="submission" date="2023-12" db="EMBL/GenBank/DDBJ databases">
        <title>Blastococcus brunescens sp. nov., an actonobacterium isolated from sandstone collected in sahara desert.</title>
        <authorList>
            <person name="Gtari M."/>
            <person name="Ghodhbane F."/>
        </authorList>
    </citation>
    <scope>NUCLEOTIDE SEQUENCE [LARGE SCALE GENOMIC DNA]</scope>
    <source>
        <strain evidence="1 2">BMG 8361</strain>
    </source>
</reference>
<dbReference type="Proteomes" id="UP001324287">
    <property type="component" value="Chromosome"/>
</dbReference>
<gene>
    <name evidence="1" type="ORF">U6N30_19470</name>
</gene>
<dbReference type="EMBL" id="CP141261">
    <property type="protein sequence ID" value="WRL62211.1"/>
    <property type="molecule type" value="Genomic_DNA"/>
</dbReference>
<keyword evidence="2" id="KW-1185">Reference proteome</keyword>
<evidence type="ECO:0008006" key="3">
    <source>
        <dbReference type="Google" id="ProtNLM"/>
    </source>
</evidence>
<dbReference type="RefSeq" id="WP_324273566.1">
    <property type="nucleotide sequence ID" value="NZ_CP141261.1"/>
</dbReference>
<proteinExistence type="predicted"/>
<evidence type="ECO:0000313" key="2">
    <source>
        <dbReference type="Proteomes" id="UP001324287"/>
    </source>
</evidence>
<name>A0ABZ1AW93_9ACTN</name>
<organism evidence="1 2">
    <name type="scientific">Blastococcus brunescens</name>
    <dbReference type="NCBI Taxonomy" id="1564165"/>
    <lineage>
        <taxon>Bacteria</taxon>
        <taxon>Bacillati</taxon>
        <taxon>Actinomycetota</taxon>
        <taxon>Actinomycetes</taxon>
        <taxon>Geodermatophilales</taxon>
        <taxon>Geodermatophilaceae</taxon>
        <taxon>Blastococcus</taxon>
    </lineage>
</organism>
<sequence length="47" mass="5500">MRKLLDPQLRVLDDLTPHLDRAPDLLRDLIRYGHAERACGRRSPPPR</sequence>
<evidence type="ECO:0000313" key="1">
    <source>
        <dbReference type="EMBL" id="WRL62211.1"/>
    </source>
</evidence>